<evidence type="ECO:0000256" key="8">
    <source>
        <dbReference type="HAMAP-Rule" id="MF_00195"/>
    </source>
</evidence>
<feature type="binding site" evidence="8">
    <location>
        <begin position="294"/>
        <end position="297"/>
    </location>
    <ligand>
        <name>GTP</name>
        <dbReference type="ChEBI" id="CHEBI:37565"/>
        <label>2</label>
    </ligand>
</feature>
<evidence type="ECO:0000256" key="1">
    <source>
        <dbReference type="ARBA" id="ARBA00008279"/>
    </source>
</evidence>
<evidence type="ECO:0000256" key="2">
    <source>
        <dbReference type="ARBA" id="ARBA00020953"/>
    </source>
</evidence>
<organism evidence="12 13">
    <name type="scientific">Rhodohalobacter barkolensis</name>
    <dbReference type="NCBI Taxonomy" id="2053187"/>
    <lineage>
        <taxon>Bacteria</taxon>
        <taxon>Pseudomonadati</taxon>
        <taxon>Balneolota</taxon>
        <taxon>Balneolia</taxon>
        <taxon>Balneolales</taxon>
        <taxon>Balneolaceae</taxon>
        <taxon>Rhodohalobacter</taxon>
    </lineage>
</organism>
<dbReference type="InterPro" id="IPR031166">
    <property type="entry name" value="G_ENGA"/>
</dbReference>
<keyword evidence="4 10" id="KW-0677">Repeat</keyword>
<dbReference type="PANTHER" id="PTHR43834">
    <property type="entry name" value="GTPASE DER"/>
    <property type="match status" value="1"/>
</dbReference>
<dbReference type="InterPro" id="IPR015946">
    <property type="entry name" value="KH_dom-like_a/b"/>
</dbReference>
<dbReference type="InterPro" id="IPR005225">
    <property type="entry name" value="Small_GTP-bd"/>
</dbReference>
<proteinExistence type="inferred from homology"/>
<dbReference type="RefSeq" id="WP_101071835.1">
    <property type="nucleotide sequence ID" value="NZ_PISP01000001.1"/>
</dbReference>
<dbReference type="PROSITE" id="PS51712">
    <property type="entry name" value="G_ENGA"/>
    <property type="match status" value="2"/>
</dbReference>
<feature type="domain" description="EngA-type G" evidence="11">
    <location>
        <begin position="176"/>
        <end position="352"/>
    </location>
</feature>
<evidence type="ECO:0000313" key="13">
    <source>
        <dbReference type="Proteomes" id="UP000233398"/>
    </source>
</evidence>
<feature type="domain" description="EngA-type G" evidence="11">
    <location>
        <begin position="3"/>
        <end position="167"/>
    </location>
</feature>
<dbReference type="NCBIfam" id="TIGR03594">
    <property type="entry name" value="GTPase_EngA"/>
    <property type="match status" value="1"/>
</dbReference>
<dbReference type="InterPro" id="IPR006073">
    <property type="entry name" value="GTP-bd"/>
</dbReference>
<dbReference type="PRINTS" id="PR00326">
    <property type="entry name" value="GTP1OBG"/>
</dbReference>
<evidence type="ECO:0000256" key="6">
    <source>
        <dbReference type="ARBA" id="ARBA00023134"/>
    </source>
</evidence>
<evidence type="ECO:0000256" key="7">
    <source>
        <dbReference type="ARBA" id="ARBA00032345"/>
    </source>
</evidence>
<dbReference type="CDD" id="cd01895">
    <property type="entry name" value="EngA2"/>
    <property type="match status" value="1"/>
</dbReference>
<dbReference type="GO" id="GO:0042254">
    <property type="term" value="P:ribosome biogenesis"/>
    <property type="evidence" value="ECO:0007669"/>
    <property type="project" value="UniProtKB-KW"/>
</dbReference>
<dbReference type="EMBL" id="PISP01000001">
    <property type="protein sequence ID" value="PKD44543.1"/>
    <property type="molecule type" value="Genomic_DNA"/>
</dbReference>
<evidence type="ECO:0000259" key="11">
    <source>
        <dbReference type="PROSITE" id="PS51712"/>
    </source>
</evidence>
<accession>A0A2N0VK33</accession>
<feature type="binding site" evidence="8">
    <location>
        <begin position="182"/>
        <end position="189"/>
    </location>
    <ligand>
        <name>GTP</name>
        <dbReference type="ChEBI" id="CHEBI:37565"/>
        <label>2</label>
    </ligand>
</feature>
<dbReference type="GO" id="GO:0043022">
    <property type="term" value="F:ribosome binding"/>
    <property type="evidence" value="ECO:0007669"/>
    <property type="project" value="TreeGrafter"/>
</dbReference>
<dbReference type="Gene3D" id="3.40.50.300">
    <property type="entry name" value="P-loop containing nucleotide triphosphate hydrolases"/>
    <property type="match status" value="2"/>
</dbReference>
<comment type="similarity">
    <text evidence="1 8 9 10">Belongs to the TRAFAC class TrmE-Era-EngA-EngB-Septin-like GTPase superfamily. EngA (Der) GTPase family.</text>
</comment>
<keyword evidence="5 8" id="KW-0547">Nucleotide-binding</keyword>
<dbReference type="GO" id="GO:0005525">
    <property type="term" value="F:GTP binding"/>
    <property type="evidence" value="ECO:0007669"/>
    <property type="project" value="UniProtKB-UniRule"/>
</dbReference>
<evidence type="ECO:0000256" key="4">
    <source>
        <dbReference type="ARBA" id="ARBA00022737"/>
    </source>
</evidence>
<evidence type="ECO:0000256" key="9">
    <source>
        <dbReference type="PROSITE-ProRule" id="PRU01049"/>
    </source>
</evidence>
<dbReference type="InterPro" id="IPR027417">
    <property type="entry name" value="P-loop_NTPase"/>
</dbReference>
<dbReference type="InterPro" id="IPR016484">
    <property type="entry name" value="GTPase_Der"/>
</dbReference>
<feature type="binding site" evidence="8">
    <location>
        <begin position="229"/>
        <end position="233"/>
    </location>
    <ligand>
        <name>GTP</name>
        <dbReference type="ChEBI" id="CHEBI:37565"/>
        <label>2</label>
    </ligand>
</feature>
<evidence type="ECO:0000256" key="3">
    <source>
        <dbReference type="ARBA" id="ARBA00022517"/>
    </source>
</evidence>
<evidence type="ECO:0000256" key="10">
    <source>
        <dbReference type="RuleBase" id="RU004481"/>
    </source>
</evidence>
<evidence type="ECO:0000313" key="12">
    <source>
        <dbReference type="EMBL" id="PKD44543.1"/>
    </source>
</evidence>
<dbReference type="InterPro" id="IPR032859">
    <property type="entry name" value="KH_dom-like"/>
</dbReference>
<dbReference type="Pfam" id="PF14714">
    <property type="entry name" value="KH_dom-like"/>
    <property type="match status" value="1"/>
</dbReference>
<dbReference type="FunFam" id="3.40.50.300:FF:000040">
    <property type="entry name" value="GTPase Der"/>
    <property type="match status" value="1"/>
</dbReference>
<keyword evidence="6 8" id="KW-0342">GTP-binding</keyword>
<sequence>MNPTVSIVGRPNVGKSTLFNRLIGRRKAIVHDEYGVTRDRHYGESFWNGRNFTVVDTGGYLPNEEDVITAGIREQVHLAMDESDVILFVVDTESGISSLDQSVANMLRKQEKPVFLVVNKADNEQKTMEAVEFYSLGFDEIYPVSAISGTGTGDLLDKVVEKLPPEEPESNEPKYPKIAFVGRPNVGKSSLMNSLLKSDRCLVTDIPGTTRDSINSHLEYEGKNYIIVDTAGLRKKAKVKENIEFYSTVRTNRAIKEADVVVLMLDANQGFDDQDKRILREAENFNKGIVIALNKWDIVPEKDTNLLKEFHTYIYSKVPTMKYVPIISISALTGQRIEKVISTAEKVIQERKKEISTPQLNNFIEALLKERALPVKRGRKLKIQYAVQVKSNPPVFKFFMNNPQELPPNYRRFIESKLREEYGFEGVPITMVFRQK</sequence>
<dbReference type="CDD" id="cd01894">
    <property type="entry name" value="EngA1"/>
    <property type="match status" value="1"/>
</dbReference>
<feature type="binding site" evidence="8">
    <location>
        <begin position="9"/>
        <end position="16"/>
    </location>
    <ligand>
        <name>GTP</name>
        <dbReference type="ChEBI" id="CHEBI:37565"/>
        <label>1</label>
    </ligand>
</feature>
<feature type="binding site" evidence="8">
    <location>
        <begin position="56"/>
        <end position="60"/>
    </location>
    <ligand>
        <name>GTP</name>
        <dbReference type="ChEBI" id="CHEBI:37565"/>
        <label>1</label>
    </ligand>
</feature>
<dbReference type="SUPFAM" id="SSF52540">
    <property type="entry name" value="P-loop containing nucleoside triphosphate hydrolases"/>
    <property type="match status" value="2"/>
</dbReference>
<comment type="function">
    <text evidence="8 10">GTPase that plays an essential role in the late steps of ribosome biogenesis.</text>
</comment>
<comment type="caution">
    <text evidence="12">The sequence shown here is derived from an EMBL/GenBank/DDBJ whole genome shotgun (WGS) entry which is preliminary data.</text>
</comment>
<feature type="binding site" evidence="8">
    <location>
        <begin position="119"/>
        <end position="122"/>
    </location>
    <ligand>
        <name>GTP</name>
        <dbReference type="ChEBI" id="CHEBI:37565"/>
        <label>1</label>
    </ligand>
</feature>
<dbReference type="Proteomes" id="UP000233398">
    <property type="component" value="Unassembled WGS sequence"/>
</dbReference>
<evidence type="ECO:0000256" key="5">
    <source>
        <dbReference type="ARBA" id="ARBA00022741"/>
    </source>
</evidence>
<reference evidence="12 13" key="1">
    <citation type="submission" date="2017-11" db="EMBL/GenBank/DDBJ databases">
        <title>Rhodohalobacter 15182 sp. nov., isolated from a salt lake.</title>
        <authorList>
            <person name="Han S."/>
        </authorList>
    </citation>
    <scope>NUCLEOTIDE SEQUENCE [LARGE SCALE GENOMIC DNA]</scope>
    <source>
        <strain evidence="12 13">15182</strain>
    </source>
</reference>
<dbReference type="HAMAP" id="MF_00195">
    <property type="entry name" value="GTPase_Der"/>
    <property type="match status" value="1"/>
</dbReference>
<name>A0A2N0VK33_9BACT</name>
<dbReference type="Gene3D" id="3.30.300.20">
    <property type="match status" value="1"/>
</dbReference>
<comment type="subunit">
    <text evidence="8">Associates with the 50S ribosomal subunit.</text>
</comment>
<keyword evidence="3 8" id="KW-0690">Ribosome biogenesis</keyword>
<dbReference type="Pfam" id="PF01926">
    <property type="entry name" value="MMR_HSR1"/>
    <property type="match status" value="2"/>
</dbReference>
<dbReference type="NCBIfam" id="TIGR00231">
    <property type="entry name" value="small_GTP"/>
    <property type="match status" value="2"/>
</dbReference>
<dbReference type="FunFam" id="3.30.300.20:FF:000004">
    <property type="entry name" value="GTPase Der"/>
    <property type="match status" value="1"/>
</dbReference>
<dbReference type="FunFam" id="3.40.50.300:FF:000057">
    <property type="entry name" value="GTPase Der"/>
    <property type="match status" value="1"/>
</dbReference>
<gene>
    <name evidence="8 12" type="primary">der</name>
    <name evidence="12" type="ORF">CWD77_03505</name>
</gene>
<dbReference type="OrthoDB" id="9805918at2"/>
<dbReference type="AlphaFoldDB" id="A0A2N0VK33"/>
<protein>
    <recommendedName>
        <fullName evidence="2 8">GTPase Der</fullName>
    </recommendedName>
    <alternativeName>
        <fullName evidence="7 8">GTP-binding protein EngA</fullName>
    </alternativeName>
</protein>
<dbReference type="PIRSF" id="PIRSF006485">
    <property type="entry name" value="GTP-binding_EngA"/>
    <property type="match status" value="1"/>
</dbReference>
<keyword evidence="13" id="KW-1185">Reference proteome</keyword>
<dbReference type="PANTHER" id="PTHR43834:SF6">
    <property type="entry name" value="GTPASE DER"/>
    <property type="match status" value="1"/>
</dbReference>